<accession>A0A7J9EC58</accession>
<evidence type="ECO:0000313" key="1">
    <source>
        <dbReference type="EMBL" id="MBA0770619.1"/>
    </source>
</evidence>
<reference evidence="1 2" key="1">
    <citation type="journal article" date="2019" name="Genome Biol. Evol.">
        <title>Insights into the evolution of the New World diploid cottons (Gossypium, subgenus Houzingenia) based on genome sequencing.</title>
        <authorList>
            <person name="Grover C.E."/>
            <person name="Arick M.A. 2nd"/>
            <person name="Thrash A."/>
            <person name="Conover J.L."/>
            <person name="Sanders W.S."/>
            <person name="Peterson D.G."/>
            <person name="Frelichowski J.E."/>
            <person name="Scheffler J.A."/>
            <person name="Scheffler B.E."/>
            <person name="Wendel J.F."/>
        </authorList>
    </citation>
    <scope>NUCLEOTIDE SEQUENCE [LARGE SCALE GENOMIC DNA]</scope>
    <source>
        <strain evidence="1">8</strain>
        <tissue evidence="1">Leaf</tissue>
    </source>
</reference>
<dbReference type="EMBL" id="JABEZW010000007">
    <property type="protein sequence ID" value="MBA0770619.1"/>
    <property type="molecule type" value="Genomic_DNA"/>
</dbReference>
<protein>
    <submittedName>
        <fullName evidence="1">Uncharacterized protein</fullName>
    </submittedName>
</protein>
<comment type="caution">
    <text evidence="1">The sequence shown here is derived from an EMBL/GenBank/DDBJ whole genome shotgun (WGS) entry which is preliminary data.</text>
</comment>
<name>A0A7J9EC58_9ROSI</name>
<gene>
    <name evidence="1" type="ORF">Gotri_019227</name>
</gene>
<evidence type="ECO:0000313" key="2">
    <source>
        <dbReference type="Proteomes" id="UP000593568"/>
    </source>
</evidence>
<organism evidence="1 2">
    <name type="scientific">Gossypium trilobum</name>
    <dbReference type="NCBI Taxonomy" id="34281"/>
    <lineage>
        <taxon>Eukaryota</taxon>
        <taxon>Viridiplantae</taxon>
        <taxon>Streptophyta</taxon>
        <taxon>Embryophyta</taxon>
        <taxon>Tracheophyta</taxon>
        <taxon>Spermatophyta</taxon>
        <taxon>Magnoliopsida</taxon>
        <taxon>eudicotyledons</taxon>
        <taxon>Gunneridae</taxon>
        <taxon>Pentapetalae</taxon>
        <taxon>rosids</taxon>
        <taxon>malvids</taxon>
        <taxon>Malvales</taxon>
        <taxon>Malvaceae</taxon>
        <taxon>Malvoideae</taxon>
        <taxon>Gossypium</taxon>
    </lineage>
</organism>
<dbReference type="Proteomes" id="UP000593568">
    <property type="component" value="Unassembled WGS sequence"/>
</dbReference>
<sequence length="100" mass="12250">MEIWQMLDLSWVNNSMIQSFWDWLTWIFKRSTYKQSLVFCCGMWFFWGLRNKLMHERKIELGRELSMKFLRYLAEIDGLIERKNTLNTVRSPIREIQIPG</sequence>
<keyword evidence="2" id="KW-1185">Reference proteome</keyword>
<proteinExistence type="predicted"/>
<dbReference type="AlphaFoldDB" id="A0A7J9EC58"/>